<reference evidence="1" key="1">
    <citation type="submission" date="2018-05" db="EMBL/GenBank/DDBJ databases">
        <authorList>
            <person name="Lanie J.A."/>
            <person name="Ng W.-L."/>
            <person name="Kazmierczak K.M."/>
            <person name="Andrzejewski T.M."/>
            <person name="Davidsen T.M."/>
            <person name="Wayne K.J."/>
            <person name="Tettelin H."/>
            <person name="Glass J.I."/>
            <person name="Rusch D."/>
            <person name="Podicherti R."/>
            <person name="Tsui H.-C.T."/>
            <person name="Winkler M.E."/>
        </authorList>
    </citation>
    <scope>NUCLEOTIDE SEQUENCE</scope>
</reference>
<organism evidence="1">
    <name type="scientific">marine metagenome</name>
    <dbReference type="NCBI Taxonomy" id="408172"/>
    <lineage>
        <taxon>unclassified sequences</taxon>
        <taxon>metagenomes</taxon>
        <taxon>ecological metagenomes</taxon>
    </lineage>
</organism>
<feature type="non-terminal residue" evidence="1">
    <location>
        <position position="26"/>
    </location>
</feature>
<proteinExistence type="predicted"/>
<dbReference type="EMBL" id="UINC01024404">
    <property type="protein sequence ID" value="SVA97943.1"/>
    <property type="molecule type" value="Genomic_DNA"/>
</dbReference>
<dbReference type="AlphaFoldDB" id="A0A382AAE8"/>
<gene>
    <name evidence="1" type="ORF">METZ01_LOCUS150797</name>
</gene>
<evidence type="ECO:0000313" key="1">
    <source>
        <dbReference type="EMBL" id="SVA97943.1"/>
    </source>
</evidence>
<accession>A0A382AAE8</accession>
<sequence length="26" mass="2840">MSTKEITVKVTGYDSRTYPSDTSVSS</sequence>
<protein>
    <submittedName>
        <fullName evidence="1">Uncharacterized protein</fullName>
    </submittedName>
</protein>
<name>A0A382AAE8_9ZZZZ</name>